<dbReference type="SUPFAM" id="SSF52777">
    <property type="entry name" value="CoA-dependent acyltransferases"/>
    <property type="match status" value="1"/>
</dbReference>
<evidence type="ECO:0000256" key="1">
    <source>
        <dbReference type="ARBA" id="ARBA00007317"/>
    </source>
</evidence>
<keyword evidence="6 7" id="KW-0012">Acyltransferase</keyword>
<dbReference type="PANTHER" id="PTHR43178:SF2">
    <property type="entry name" value="DIHYDROLIPOYLLYSINE-RESIDUE ACETYLTRANSFERASE COMPONENT OF PYRUVATE DEHYDROGENASE COMPLEX"/>
    <property type="match status" value="1"/>
</dbReference>
<sequence length="441" mass="47282">MAELIELKVPDIGDFEAVEIIEVLVAEGDSIDENQEVITVESDKAMMEIPASQAGTIKEMKVAVGDKVSEGTVIAMLEVAEGASAAKEDVKPEEKAEKPAAPASAEKTEAKAETKVDLTPAPAASTSEAIPYAPDNKAGVRRAHASPSVRRFARDLGVVLTSVSGSGPKGRITKDDVQNYVKQVMTTPASAPAQSGSAIPSVPVVNFEQFGDIETQEMSRIKKISGKHLHACWLNIPHVTQFDEADITELDAFRKENKEMAAKKGVNLTPLVFIMKAVVACLKQFPEFNASLSEDKESLILKNYYNLGVAVDTPNGLMVPVIKDVDKKGFLELAGELGDISARAREGSLTAKDLQGGTFSISSLGGIGGQFFTPIVNAPEVAILGVSRHQMKPVWNGKEFVPRLMLPLSVSYDHRVIDGAAGARFTVMLSQMLSDIRKVLL</sequence>
<dbReference type="InterPro" id="IPR006256">
    <property type="entry name" value="AcTrfase_Pyrv_DH_cplx"/>
</dbReference>
<evidence type="ECO:0000313" key="11">
    <source>
        <dbReference type="EMBL" id="GAA0221790.1"/>
    </source>
</evidence>
<dbReference type="Pfam" id="PF02817">
    <property type="entry name" value="E3_binding"/>
    <property type="match status" value="1"/>
</dbReference>
<comment type="caution">
    <text evidence="11">The sequence shown here is derived from an EMBL/GenBank/DDBJ whole genome shotgun (WGS) entry which is preliminary data.</text>
</comment>
<dbReference type="SUPFAM" id="SSF47005">
    <property type="entry name" value="Peripheral subunit-binding domain of 2-oxo acid dehydrogenase complex"/>
    <property type="match status" value="1"/>
</dbReference>
<evidence type="ECO:0000256" key="8">
    <source>
        <dbReference type="SAM" id="MobiDB-lite"/>
    </source>
</evidence>
<dbReference type="EMBL" id="BAAADG010000004">
    <property type="protein sequence ID" value="GAA0221790.1"/>
    <property type="molecule type" value="Genomic_DNA"/>
</dbReference>
<feature type="region of interest" description="Disordered" evidence="8">
    <location>
        <begin position="84"/>
        <end position="144"/>
    </location>
</feature>
<dbReference type="InterPro" id="IPR023213">
    <property type="entry name" value="CAT-like_dom_sf"/>
</dbReference>
<keyword evidence="12" id="KW-1185">Reference proteome</keyword>
<dbReference type="RefSeq" id="WP_343749593.1">
    <property type="nucleotide sequence ID" value="NZ_BAAADG010000004.1"/>
</dbReference>
<feature type="domain" description="Peripheral subunit-binding (PSBD)" evidence="10">
    <location>
        <begin position="144"/>
        <end position="181"/>
    </location>
</feature>
<evidence type="ECO:0000256" key="7">
    <source>
        <dbReference type="RuleBase" id="RU361137"/>
    </source>
</evidence>
<dbReference type="Gene3D" id="3.30.559.10">
    <property type="entry name" value="Chloramphenicol acetyltransferase-like domain"/>
    <property type="match status" value="1"/>
</dbReference>
<keyword evidence="5 7" id="KW-0450">Lipoyl</keyword>
<dbReference type="Pfam" id="PF00198">
    <property type="entry name" value="2-oxoacid_dh"/>
    <property type="match status" value="1"/>
</dbReference>
<feature type="domain" description="Lipoyl-binding" evidence="9">
    <location>
        <begin position="4"/>
        <end position="78"/>
    </location>
</feature>
<dbReference type="SUPFAM" id="SSF51230">
    <property type="entry name" value="Single hybrid motif"/>
    <property type="match status" value="1"/>
</dbReference>
<evidence type="ECO:0000259" key="10">
    <source>
        <dbReference type="PROSITE" id="PS51826"/>
    </source>
</evidence>
<dbReference type="PROSITE" id="PS51826">
    <property type="entry name" value="PSBD"/>
    <property type="match status" value="1"/>
</dbReference>
<dbReference type="EC" id="2.3.1.12" evidence="7"/>
<dbReference type="Gene3D" id="4.10.320.10">
    <property type="entry name" value="E3-binding domain"/>
    <property type="match status" value="1"/>
</dbReference>
<comment type="subunit">
    <text evidence="2 7">Forms a 24-polypeptide structural core with octahedral symmetry.</text>
</comment>
<feature type="compositionally biased region" description="Basic and acidic residues" evidence="8">
    <location>
        <begin position="86"/>
        <end position="98"/>
    </location>
</feature>
<accession>A0ABN0THI9</accession>
<dbReference type="PANTHER" id="PTHR43178">
    <property type="entry name" value="DIHYDROLIPOAMIDE ACETYLTRANSFERASE COMPONENT OF PYRUVATE DEHYDROGENASE COMPLEX"/>
    <property type="match status" value="1"/>
</dbReference>
<comment type="cofactor">
    <cofactor evidence="7">
        <name>(R)-lipoate</name>
        <dbReference type="ChEBI" id="CHEBI:83088"/>
    </cofactor>
    <text evidence="7">Binds 1 lipoyl cofactor covalently.</text>
</comment>
<dbReference type="InterPro" id="IPR011053">
    <property type="entry name" value="Single_hybrid_motif"/>
</dbReference>
<dbReference type="InterPro" id="IPR036625">
    <property type="entry name" value="E3-bd_dom_sf"/>
</dbReference>
<evidence type="ECO:0000256" key="4">
    <source>
        <dbReference type="ARBA" id="ARBA00022737"/>
    </source>
</evidence>
<dbReference type="InterPro" id="IPR001078">
    <property type="entry name" value="2-oxoacid_DH_actylTfrase"/>
</dbReference>
<keyword evidence="4" id="KW-0677">Repeat</keyword>
<evidence type="ECO:0000256" key="3">
    <source>
        <dbReference type="ARBA" id="ARBA00022679"/>
    </source>
</evidence>
<dbReference type="PROSITE" id="PS50968">
    <property type="entry name" value="BIOTINYL_LIPOYL"/>
    <property type="match status" value="1"/>
</dbReference>
<dbReference type="Gene3D" id="2.40.50.100">
    <property type="match status" value="1"/>
</dbReference>
<evidence type="ECO:0000259" key="9">
    <source>
        <dbReference type="PROSITE" id="PS50968"/>
    </source>
</evidence>
<dbReference type="NCBIfam" id="TIGR01348">
    <property type="entry name" value="PDHac_trf_long"/>
    <property type="match status" value="1"/>
</dbReference>
<gene>
    <name evidence="11" type="ORF">GCM10008964_11580</name>
</gene>
<reference evidence="11 12" key="1">
    <citation type="journal article" date="2019" name="Int. J. Syst. Evol. Microbiol.">
        <title>The Global Catalogue of Microorganisms (GCM) 10K type strain sequencing project: providing services to taxonomists for standard genome sequencing and annotation.</title>
        <authorList>
            <consortium name="The Broad Institute Genomics Platform"/>
            <consortium name="The Broad Institute Genome Sequencing Center for Infectious Disease"/>
            <person name="Wu L."/>
            <person name="Ma J."/>
        </authorList>
    </citation>
    <scope>NUCLEOTIDE SEQUENCE [LARGE SCALE GENOMIC DNA]</scope>
    <source>
        <strain evidence="11 12">JCM 6886</strain>
    </source>
</reference>
<comment type="catalytic activity">
    <reaction evidence="7">
        <text>N(6)-[(R)-dihydrolipoyl]-L-lysyl-[protein] + acetyl-CoA = N(6)-[(R)-S(8)-acetyldihydrolipoyl]-L-lysyl-[protein] + CoA</text>
        <dbReference type="Rhea" id="RHEA:17017"/>
        <dbReference type="Rhea" id="RHEA-COMP:10475"/>
        <dbReference type="Rhea" id="RHEA-COMP:10478"/>
        <dbReference type="ChEBI" id="CHEBI:57287"/>
        <dbReference type="ChEBI" id="CHEBI:57288"/>
        <dbReference type="ChEBI" id="CHEBI:83100"/>
        <dbReference type="ChEBI" id="CHEBI:83111"/>
        <dbReference type="EC" id="2.3.1.12"/>
    </reaction>
</comment>
<dbReference type="InterPro" id="IPR004167">
    <property type="entry name" value="PSBD"/>
</dbReference>
<name>A0ABN0THI9_9GAMM</name>
<comment type="function">
    <text evidence="7">The pyruvate dehydrogenase complex catalyzes the overall conversion of pyruvate to acetyl-CoA and CO(2).</text>
</comment>
<keyword evidence="3 7" id="KW-0808">Transferase</keyword>
<dbReference type="CDD" id="cd06849">
    <property type="entry name" value="lipoyl_domain"/>
    <property type="match status" value="1"/>
</dbReference>
<evidence type="ECO:0000256" key="5">
    <source>
        <dbReference type="ARBA" id="ARBA00022823"/>
    </source>
</evidence>
<protein>
    <recommendedName>
        <fullName evidence="7">Acetyltransferase component of pyruvate dehydrogenase complex</fullName>
        <ecNumber evidence="7">2.3.1.12</ecNumber>
    </recommendedName>
</protein>
<dbReference type="Pfam" id="PF00364">
    <property type="entry name" value="Biotin_lipoyl"/>
    <property type="match status" value="1"/>
</dbReference>
<dbReference type="InterPro" id="IPR000089">
    <property type="entry name" value="Biotin_lipoyl"/>
</dbReference>
<comment type="similarity">
    <text evidence="1 7">Belongs to the 2-oxoacid dehydrogenase family.</text>
</comment>
<evidence type="ECO:0000256" key="6">
    <source>
        <dbReference type="ARBA" id="ARBA00023315"/>
    </source>
</evidence>
<dbReference type="Proteomes" id="UP001501476">
    <property type="component" value="Unassembled WGS sequence"/>
</dbReference>
<dbReference type="InterPro" id="IPR050743">
    <property type="entry name" value="2-oxoacid_DH_E2_comp"/>
</dbReference>
<evidence type="ECO:0000313" key="12">
    <source>
        <dbReference type="Proteomes" id="UP001501476"/>
    </source>
</evidence>
<organism evidence="11 12">
    <name type="scientific">Methylophaga marina</name>
    <dbReference type="NCBI Taxonomy" id="45495"/>
    <lineage>
        <taxon>Bacteria</taxon>
        <taxon>Pseudomonadati</taxon>
        <taxon>Pseudomonadota</taxon>
        <taxon>Gammaproteobacteria</taxon>
        <taxon>Thiotrichales</taxon>
        <taxon>Piscirickettsiaceae</taxon>
        <taxon>Methylophaga</taxon>
    </lineage>
</organism>
<feature type="compositionally biased region" description="Basic and acidic residues" evidence="8">
    <location>
        <begin position="106"/>
        <end position="116"/>
    </location>
</feature>
<proteinExistence type="inferred from homology"/>
<evidence type="ECO:0000256" key="2">
    <source>
        <dbReference type="ARBA" id="ARBA00011484"/>
    </source>
</evidence>